<organism evidence="1">
    <name type="scientific">Wuchereria bancrofti</name>
    <dbReference type="NCBI Taxonomy" id="6293"/>
    <lineage>
        <taxon>Eukaryota</taxon>
        <taxon>Metazoa</taxon>
        <taxon>Ecdysozoa</taxon>
        <taxon>Nematoda</taxon>
        <taxon>Chromadorea</taxon>
        <taxon>Rhabditida</taxon>
        <taxon>Spirurina</taxon>
        <taxon>Spiruromorpha</taxon>
        <taxon>Filarioidea</taxon>
        <taxon>Onchocercidae</taxon>
        <taxon>Wuchereria</taxon>
    </lineage>
</organism>
<reference evidence="1" key="1">
    <citation type="submission" date="2016-11" db="UniProtKB">
        <authorList>
            <consortium name="WormBaseParasite"/>
        </authorList>
    </citation>
    <scope>IDENTIFICATION</scope>
    <source>
        <strain evidence="1">pt0022</strain>
    </source>
</reference>
<evidence type="ECO:0000313" key="1">
    <source>
        <dbReference type="WBParaSite" id="maker-PairedContig_809-snap-gene-0.12-mRNA-1"/>
    </source>
</evidence>
<name>A0A1I8F0R0_WUCBA</name>
<dbReference type="AlphaFoldDB" id="A0A1I8F0R0"/>
<protein>
    <submittedName>
        <fullName evidence="1">Uncharacterized protein</fullName>
    </submittedName>
</protein>
<sequence>MYKTGKAVLEVGETRTSTWLPASNSQTESARDSILHSVCLLGNSAHTDIPMLLERCYLCHNAIFHVSTKYWCLIYYDRIQSSHLYSHKKICKKSLSANGDNCLISNKQKDPQSSLERSKTMVAYVSRNWLLALSYNYEYRWGIFEANIFKKMFTCWIKACKRLRNGTWRKAFMELTYNYLLNIIYGSSFDAKIFYSSSKSF</sequence>
<dbReference type="WBParaSite" id="maker-PairedContig_809-snap-gene-0.12-mRNA-1">
    <property type="protein sequence ID" value="maker-PairedContig_809-snap-gene-0.12-mRNA-1"/>
    <property type="gene ID" value="maker-PairedContig_809-snap-gene-0.12"/>
</dbReference>
<accession>A0A1I8F0R0</accession>
<proteinExistence type="predicted"/>